<sequence length="95" mass="9970">MTESDRLVGDRRCWPCTLANAVAAAIITGVPLLAAVLSGEPVLVVVTVVWAVAVFGYTVYRLLTLGYLPGSESVAKATGLHDRIGPETSESAEEP</sequence>
<organism evidence="3 4">
    <name type="scientific">Natrinema salifodinae</name>
    <dbReference type="NCBI Taxonomy" id="1202768"/>
    <lineage>
        <taxon>Archaea</taxon>
        <taxon>Methanobacteriati</taxon>
        <taxon>Methanobacteriota</taxon>
        <taxon>Stenosarchaea group</taxon>
        <taxon>Halobacteria</taxon>
        <taxon>Halobacteriales</taxon>
        <taxon>Natrialbaceae</taxon>
        <taxon>Natrinema</taxon>
    </lineage>
</organism>
<gene>
    <name evidence="3" type="ORF">SAMN05216285_2112</name>
</gene>
<protein>
    <recommendedName>
        <fullName evidence="2">DUF8054 domain-containing protein</fullName>
    </recommendedName>
</protein>
<dbReference type="InterPro" id="IPR058674">
    <property type="entry name" value="DUF8054_N"/>
</dbReference>
<evidence type="ECO:0000259" key="2">
    <source>
        <dbReference type="Pfam" id="PF26236"/>
    </source>
</evidence>
<name>A0A1I0P3I9_9EURY</name>
<proteinExistence type="predicted"/>
<dbReference type="Pfam" id="PF26236">
    <property type="entry name" value="DUF8054_N"/>
    <property type="match status" value="1"/>
</dbReference>
<reference evidence="4" key="1">
    <citation type="submission" date="2016-10" db="EMBL/GenBank/DDBJ databases">
        <authorList>
            <person name="Varghese N."/>
        </authorList>
    </citation>
    <scope>NUCLEOTIDE SEQUENCE [LARGE SCALE GENOMIC DNA]</scope>
    <source>
        <strain evidence="4">CGMCC 1.12284</strain>
    </source>
</reference>
<accession>A0A1I0P3I9</accession>
<keyword evidence="4" id="KW-1185">Reference proteome</keyword>
<keyword evidence="1" id="KW-1133">Transmembrane helix</keyword>
<evidence type="ECO:0000313" key="4">
    <source>
        <dbReference type="Proteomes" id="UP000183275"/>
    </source>
</evidence>
<keyword evidence="1" id="KW-0812">Transmembrane</keyword>
<dbReference type="eggNOG" id="ENOG502N607">
    <property type="taxonomic scope" value="Archaea"/>
</dbReference>
<feature type="domain" description="DUF8054" evidence="2">
    <location>
        <begin position="7"/>
        <end position="59"/>
    </location>
</feature>
<dbReference type="EMBL" id="FOIS01000003">
    <property type="protein sequence ID" value="SEW08927.1"/>
    <property type="molecule type" value="Genomic_DNA"/>
</dbReference>
<keyword evidence="1" id="KW-0472">Membrane</keyword>
<dbReference type="RefSeq" id="WP_049989588.1">
    <property type="nucleotide sequence ID" value="NZ_FOIS01000003.1"/>
</dbReference>
<evidence type="ECO:0000313" key="3">
    <source>
        <dbReference type="EMBL" id="SEW08927.1"/>
    </source>
</evidence>
<dbReference type="STRING" id="1202768.SAMN05216285_2112"/>
<evidence type="ECO:0000256" key="1">
    <source>
        <dbReference type="SAM" id="Phobius"/>
    </source>
</evidence>
<feature type="transmembrane region" description="Helical" evidence="1">
    <location>
        <begin position="12"/>
        <end position="36"/>
    </location>
</feature>
<dbReference type="Proteomes" id="UP000183275">
    <property type="component" value="Unassembled WGS sequence"/>
</dbReference>
<feature type="transmembrane region" description="Helical" evidence="1">
    <location>
        <begin position="42"/>
        <end position="63"/>
    </location>
</feature>
<dbReference type="OrthoDB" id="205972at2157"/>
<dbReference type="AlphaFoldDB" id="A0A1I0P3I9"/>